<name>A0A4R2EBH3_9BACT</name>
<keyword evidence="6" id="KW-1185">Reference proteome</keyword>
<reference evidence="5 6" key="1">
    <citation type="submission" date="2019-03" db="EMBL/GenBank/DDBJ databases">
        <title>Genomic Encyclopedia of Archaeal and Bacterial Type Strains, Phase II (KMG-II): from individual species to whole genera.</title>
        <authorList>
            <person name="Goeker M."/>
        </authorList>
    </citation>
    <scope>NUCLEOTIDE SEQUENCE [LARGE SCALE GENOMIC DNA]</scope>
    <source>
        <strain evidence="5 6">RL-C</strain>
    </source>
</reference>
<dbReference type="PROSITE" id="PS51257">
    <property type="entry name" value="PROKAR_LIPOPROTEIN"/>
    <property type="match status" value="1"/>
</dbReference>
<dbReference type="AlphaFoldDB" id="A0A4R2EBH3"/>
<dbReference type="Proteomes" id="UP000294830">
    <property type="component" value="Unassembled WGS sequence"/>
</dbReference>
<dbReference type="SUPFAM" id="SSF111369">
    <property type="entry name" value="HlyD-like secretion proteins"/>
    <property type="match status" value="1"/>
</dbReference>
<evidence type="ECO:0000259" key="2">
    <source>
        <dbReference type="Pfam" id="PF25917"/>
    </source>
</evidence>
<dbReference type="Pfam" id="PF25917">
    <property type="entry name" value="BSH_RND"/>
    <property type="match status" value="1"/>
</dbReference>
<dbReference type="OrthoDB" id="9806939at2"/>
<dbReference type="GO" id="GO:0015562">
    <property type="term" value="F:efflux transmembrane transporter activity"/>
    <property type="evidence" value="ECO:0007669"/>
    <property type="project" value="TreeGrafter"/>
</dbReference>
<dbReference type="Pfam" id="PF25954">
    <property type="entry name" value="Beta-barrel_RND_2"/>
    <property type="match status" value="1"/>
</dbReference>
<comment type="caution">
    <text evidence="5">The sequence shown here is derived from an EMBL/GenBank/DDBJ whole genome shotgun (WGS) entry which is preliminary data.</text>
</comment>
<protein>
    <submittedName>
        <fullName evidence="5">Membrane fusion protein (Multidrug efflux system)</fullName>
    </submittedName>
</protein>
<feature type="domain" description="Multidrug resistance protein MdtA-like barrel-sandwich hybrid" evidence="2">
    <location>
        <begin position="68"/>
        <end position="195"/>
    </location>
</feature>
<dbReference type="InterPro" id="IPR058792">
    <property type="entry name" value="Beta-barrel_RND_2"/>
</dbReference>
<evidence type="ECO:0000259" key="4">
    <source>
        <dbReference type="Pfam" id="PF25989"/>
    </source>
</evidence>
<proteinExistence type="inferred from homology"/>
<dbReference type="InterPro" id="IPR058637">
    <property type="entry name" value="YknX-like_C"/>
</dbReference>
<dbReference type="Gene3D" id="2.40.50.100">
    <property type="match status" value="1"/>
</dbReference>
<sequence>MQSLKATSKTVVLLLASFMLITACSNQKGGKPKGKDKDKKPLAVNALIAKASKLEDEVSLNGTLLANEQVELKAESQGKITILNIAEGASIRKGALLAKLNDADLQATLKRQIAQETQLSNEEKRKKALLAVNGISQQEYEQAKTSLDAIRADIQMTHAQIAKTEIRAPFDGTVGLRTVSLGAFVSQNSTIAKLVQTHPLKVEFNLPERYSMSILKGQEISFTVEGDDADYKAKIYAIEPEIDQLSRTVKVRGYASNVKNKLLPGSYIKVSIPLQGGVALLVPAETIVPQLGTQNLYVVKGGKAVLTEVRTGFRTGTHVEIIKGITQGDTVITTGLMMLKNEMPVNVTVE</sequence>
<feature type="domain" description="YknX-like C-terminal permuted SH3-like" evidence="4">
    <location>
        <begin position="280"/>
        <end position="347"/>
    </location>
</feature>
<dbReference type="Pfam" id="PF25989">
    <property type="entry name" value="YknX_C"/>
    <property type="match status" value="1"/>
</dbReference>
<dbReference type="NCBIfam" id="TIGR01730">
    <property type="entry name" value="RND_mfp"/>
    <property type="match status" value="1"/>
</dbReference>
<evidence type="ECO:0000259" key="3">
    <source>
        <dbReference type="Pfam" id="PF25954"/>
    </source>
</evidence>
<dbReference type="Gene3D" id="2.40.30.170">
    <property type="match status" value="1"/>
</dbReference>
<dbReference type="RefSeq" id="WP_131839678.1">
    <property type="nucleotide sequence ID" value="NZ_SLWB01000010.1"/>
</dbReference>
<evidence type="ECO:0000256" key="1">
    <source>
        <dbReference type="ARBA" id="ARBA00009477"/>
    </source>
</evidence>
<dbReference type="InterPro" id="IPR006143">
    <property type="entry name" value="RND_pump_MFP"/>
</dbReference>
<gene>
    <name evidence="5" type="ORF">CLV25_11083</name>
</gene>
<dbReference type="PANTHER" id="PTHR30469:SF36">
    <property type="entry name" value="BLL3903 PROTEIN"/>
    <property type="match status" value="1"/>
</dbReference>
<evidence type="ECO:0000313" key="5">
    <source>
        <dbReference type="EMBL" id="TCN65693.1"/>
    </source>
</evidence>
<dbReference type="GO" id="GO:1990281">
    <property type="term" value="C:efflux pump complex"/>
    <property type="evidence" value="ECO:0007669"/>
    <property type="project" value="TreeGrafter"/>
</dbReference>
<dbReference type="InterPro" id="IPR058625">
    <property type="entry name" value="MdtA-like_BSH"/>
</dbReference>
<dbReference type="Gene3D" id="2.40.420.20">
    <property type="match status" value="1"/>
</dbReference>
<dbReference type="EMBL" id="SLWB01000010">
    <property type="protein sequence ID" value="TCN65693.1"/>
    <property type="molecule type" value="Genomic_DNA"/>
</dbReference>
<feature type="domain" description="CusB-like beta-barrel" evidence="3">
    <location>
        <begin position="202"/>
        <end position="272"/>
    </location>
</feature>
<dbReference type="Gene3D" id="1.10.287.470">
    <property type="entry name" value="Helix hairpin bin"/>
    <property type="match status" value="1"/>
</dbReference>
<evidence type="ECO:0000313" key="6">
    <source>
        <dbReference type="Proteomes" id="UP000294830"/>
    </source>
</evidence>
<comment type="similarity">
    <text evidence="1">Belongs to the membrane fusion protein (MFP) (TC 8.A.1) family.</text>
</comment>
<organism evidence="5 6">
    <name type="scientific">Acetobacteroides hydrogenigenes</name>
    <dbReference type="NCBI Taxonomy" id="979970"/>
    <lineage>
        <taxon>Bacteria</taxon>
        <taxon>Pseudomonadati</taxon>
        <taxon>Bacteroidota</taxon>
        <taxon>Bacteroidia</taxon>
        <taxon>Bacteroidales</taxon>
        <taxon>Rikenellaceae</taxon>
        <taxon>Acetobacteroides</taxon>
    </lineage>
</organism>
<accession>A0A4R2EBH3</accession>
<dbReference type="PANTHER" id="PTHR30469">
    <property type="entry name" value="MULTIDRUG RESISTANCE PROTEIN MDTA"/>
    <property type="match status" value="1"/>
</dbReference>